<dbReference type="OrthoDB" id="9803969at2"/>
<dbReference type="Proteomes" id="UP000013520">
    <property type="component" value="Chromosome"/>
</dbReference>
<dbReference type="PROSITE" id="PS51149">
    <property type="entry name" value="GLY_RADICAL_2"/>
    <property type="match status" value="1"/>
</dbReference>
<evidence type="ECO:0000256" key="3">
    <source>
        <dbReference type="PROSITE-ProRule" id="PRU00493"/>
    </source>
</evidence>
<evidence type="ECO:0000259" key="4">
    <source>
        <dbReference type="PROSITE" id="PS51149"/>
    </source>
</evidence>
<keyword evidence="2 6" id="KW-0456">Lyase</keyword>
<accession>R4KEI2</accession>
<dbReference type="Gene3D" id="3.20.70.20">
    <property type="match status" value="1"/>
</dbReference>
<feature type="modified residue" description="Glycine radical" evidence="3">
    <location>
        <position position="773"/>
    </location>
</feature>
<reference evidence="6 7" key="1">
    <citation type="submission" date="2012-01" db="EMBL/GenBank/DDBJ databases">
        <title>Complete sequence of Desulfotomaculum gibsoniae DSM 7213.</title>
        <authorList>
            <consortium name="US DOE Joint Genome Institute"/>
            <person name="Lucas S."/>
            <person name="Han J."/>
            <person name="Lapidus A."/>
            <person name="Cheng J.-F."/>
            <person name="Goodwin L."/>
            <person name="Pitluck S."/>
            <person name="Peters L."/>
            <person name="Ovchinnikova G."/>
            <person name="Teshima H."/>
            <person name="Detter J.C."/>
            <person name="Han C."/>
            <person name="Tapia R."/>
            <person name="Land M."/>
            <person name="Hauser L."/>
            <person name="Kyrpides N."/>
            <person name="Ivanova N."/>
            <person name="Pagani I."/>
            <person name="Parshina S."/>
            <person name="Plugge C."/>
            <person name="Muyzer G."/>
            <person name="Kuever J."/>
            <person name="Ivanova A."/>
            <person name="Nazina T."/>
            <person name="Klenk H.-P."/>
            <person name="Brambilla E."/>
            <person name="Spring S."/>
            <person name="Stams A.F."/>
            <person name="Woyke T."/>
        </authorList>
    </citation>
    <scope>NUCLEOTIDE SEQUENCE [LARGE SCALE GENOMIC DNA]</scope>
    <source>
        <strain evidence="6 7">DSM 7213</strain>
    </source>
</reference>
<keyword evidence="1 3" id="KW-0556">Organic radical</keyword>
<dbReference type="GO" id="GO:0005829">
    <property type="term" value="C:cytosol"/>
    <property type="evidence" value="ECO:0007669"/>
    <property type="project" value="TreeGrafter"/>
</dbReference>
<dbReference type="Pfam" id="PF01228">
    <property type="entry name" value="Gly_radical"/>
    <property type="match status" value="1"/>
</dbReference>
<keyword evidence="6" id="KW-0670">Pyruvate</keyword>
<feature type="domain" description="PFL" evidence="5">
    <location>
        <begin position="16"/>
        <end position="669"/>
    </location>
</feature>
<gene>
    <name evidence="6" type="ORF">Desgi_0504</name>
</gene>
<dbReference type="PANTHER" id="PTHR43641">
    <property type="entry name" value="FORMATE ACETYLTRANSFERASE 3-RELATED"/>
    <property type="match status" value="1"/>
</dbReference>
<evidence type="ECO:0000256" key="1">
    <source>
        <dbReference type="ARBA" id="ARBA00022818"/>
    </source>
</evidence>
<name>R4KEI2_9FIRM</name>
<dbReference type="EMBL" id="CP003273">
    <property type="protein sequence ID" value="AGL00072.1"/>
    <property type="molecule type" value="Genomic_DNA"/>
</dbReference>
<evidence type="ECO:0000256" key="2">
    <source>
        <dbReference type="ARBA" id="ARBA00023239"/>
    </source>
</evidence>
<proteinExistence type="predicted"/>
<evidence type="ECO:0000313" key="7">
    <source>
        <dbReference type="Proteomes" id="UP000013520"/>
    </source>
</evidence>
<dbReference type="STRING" id="767817.Desgi_0504"/>
<dbReference type="PROSITE" id="PS51554">
    <property type="entry name" value="PFL"/>
    <property type="match status" value="1"/>
</dbReference>
<protein>
    <submittedName>
        <fullName evidence="6">Pyruvate-formate lyase</fullName>
    </submittedName>
</protein>
<keyword evidence="7" id="KW-1185">Reference proteome</keyword>
<feature type="domain" description="Glycine radical" evidence="4">
    <location>
        <begin position="677"/>
        <end position="797"/>
    </location>
</feature>
<dbReference type="GO" id="GO:0016829">
    <property type="term" value="F:lyase activity"/>
    <property type="evidence" value="ECO:0007669"/>
    <property type="project" value="UniProtKB-KW"/>
</dbReference>
<evidence type="ECO:0000259" key="5">
    <source>
        <dbReference type="PROSITE" id="PS51554"/>
    </source>
</evidence>
<dbReference type="InterPro" id="IPR004184">
    <property type="entry name" value="PFL_dom"/>
</dbReference>
<dbReference type="AlphaFoldDB" id="R4KEI2"/>
<dbReference type="RefSeq" id="WP_006523467.1">
    <property type="nucleotide sequence ID" value="NC_021184.1"/>
</dbReference>
<sequence>MSTENINQVRDQVLSERVKKEKEELLSAVPCIDTEYIEFMLDVYKENKTDPFIIRRAKLFNKLCSEKTLFIDNNPIIGTLTKYKYGSYPLFEEGCGWMKRTEEFALPRGKVKITPELRKYIDKGVEAWKDSTLFSMTRKLVSEIYDVDLRVFTRCGVWLEATPGSAAHGILPDYAKVLSKGLNGLLAEIEETEARLNTSELDGINKWYFCKAAKTTLNGMITLAGRYAALAREMAENEKDAVRKQELEEIADICQWVPANPARNFREAIQSFWFATLGVWMESPKGLNSPPTNFTKVLYPYYRKDKDEGRIVESEAIEMIQYYFLKINQLAYVLSPHAYRWNQSRLGMQLSVGGLTPDAEDATNELDWLVLEAQQQIRLPEPLVNLVYHDKLSEDFLLKCVDLIRTGIGQPAFHNSQVVIERHLLHHKMPLEEARTFIICGCVQSAIPGCTDNYWETRFNVAKMIELTMENGKDPLTGNQLGLQTGDVESFTSFDEFYQAFCKQLDYFIRLTHNVSRTAWSLQRNFPTPYGSSLVNDCIEKGIDISDGGARYSFGDGVCFAGVIDVANSLAAIKKLIFEDKKLTMRQLKEAIAADFEGYEEVLRLCLDAPKYGNDDDYADLIAKDIYNIGYDSHSKVDHLGRPVMPSAYSVTAHAAFGEFTGALPNGKKARKPLCDGSISAQSGTDKNGVTALVKSATRVIDTVKYGSSHLNMKFHPVALKGINGARNLLSLIKTYFDLGGYHVQFNCVSGETLRDAQLHPENYKDLVVRVAGFSAFFVTLEKDVQEEIIDRTELMM</sequence>
<dbReference type="HOGENOM" id="CLU_009096_0_1_9"/>
<dbReference type="SUPFAM" id="SSF51998">
    <property type="entry name" value="PFL-like glycyl radical enzymes"/>
    <property type="match status" value="1"/>
</dbReference>
<dbReference type="KEGG" id="dgi:Desgi_0504"/>
<dbReference type="InterPro" id="IPR051215">
    <property type="entry name" value="GRE"/>
</dbReference>
<organism evidence="6 7">
    <name type="scientific">Desulfoscipio gibsoniae DSM 7213</name>
    <dbReference type="NCBI Taxonomy" id="767817"/>
    <lineage>
        <taxon>Bacteria</taxon>
        <taxon>Bacillati</taxon>
        <taxon>Bacillota</taxon>
        <taxon>Clostridia</taxon>
        <taxon>Eubacteriales</taxon>
        <taxon>Desulfallaceae</taxon>
        <taxon>Desulfoscipio</taxon>
    </lineage>
</organism>
<dbReference type="PANTHER" id="PTHR43641:SF2">
    <property type="entry name" value="DEHYDRATASE YBIW-RELATED"/>
    <property type="match status" value="1"/>
</dbReference>
<evidence type="ECO:0000313" key="6">
    <source>
        <dbReference type="EMBL" id="AGL00072.1"/>
    </source>
</evidence>
<dbReference type="eggNOG" id="COG1882">
    <property type="taxonomic scope" value="Bacteria"/>
</dbReference>
<dbReference type="InterPro" id="IPR001150">
    <property type="entry name" value="Gly_radical"/>
</dbReference>
<dbReference type="Pfam" id="PF02901">
    <property type="entry name" value="PFL-like"/>
    <property type="match status" value="1"/>
</dbReference>